<protein>
    <submittedName>
        <fullName evidence="1">Uncharacterized protein</fullName>
    </submittedName>
</protein>
<dbReference type="Proteomes" id="UP001295444">
    <property type="component" value="Chromosome 02"/>
</dbReference>
<gene>
    <name evidence="1" type="ORF">PECUL_23A043560</name>
</gene>
<dbReference type="EMBL" id="OW240913">
    <property type="protein sequence ID" value="CAH2251891.1"/>
    <property type="molecule type" value="Genomic_DNA"/>
</dbReference>
<organism evidence="1 2">
    <name type="scientific">Pelobates cultripes</name>
    <name type="common">Western spadefoot toad</name>
    <dbReference type="NCBI Taxonomy" id="61616"/>
    <lineage>
        <taxon>Eukaryota</taxon>
        <taxon>Metazoa</taxon>
        <taxon>Chordata</taxon>
        <taxon>Craniata</taxon>
        <taxon>Vertebrata</taxon>
        <taxon>Euteleostomi</taxon>
        <taxon>Amphibia</taxon>
        <taxon>Batrachia</taxon>
        <taxon>Anura</taxon>
        <taxon>Pelobatoidea</taxon>
        <taxon>Pelobatidae</taxon>
        <taxon>Pelobates</taxon>
    </lineage>
</organism>
<proteinExistence type="predicted"/>
<evidence type="ECO:0000313" key="2">
    <source>
        <dbReference type="Proteomes" id="UP001295444"/>
    </source>
</evidence>
<accession>A0AAD1RFK9</accession>
<name>A0AAD1RFK9_PELCU</name>
<keyword evidence="2" id="KW-1185">Reference proteome</keyword>
<sequence length="300" mass="34923">MGQKKYKNHGKTSQATEISIFNLSKKTLDHNHLSVLQKGLKFIPVAKPKKFEMAIDLYKLQRTLYSNEVRKEETSTNVHVFPSRNKDIHTPNPSIKTFMQILRHEVNSMMSAQPFHRDNLSKDEHIALRDLMKDPIIIIQPADKGGAVVIQTYEDYKNEITRQLNDESTYLKLTFDPVSKFQKKIEKLIEEGLSHRYLDENTAKFLFVKHPKHPVKYNLPKIHKNLEHPPGRPIVSAKEGLIEPIAQFIDYNINKSIRKLPTCLRDTQHFIDKIRNIDLTDFGNIGYSKPLHNNTSERRH</sequence>
<evidence type="ECO:0000313" key="1">
    <source>
        <dbReference type="EMBL" id="CAH2251891.1"/>
    </source>
</evidence>
<reference evidence="1" key="1">
    <citation type="submission" date="2022-03" db="EMBL/GenBank/DDBJ databases">
        <authorList>
            <person name="Alioto T."/>
            <person name="Alioto T."/>
            <person name="Gomez Garrido J."/>
        </authorList>
    </citation>
    <scope>NUCLEOTIDE SEQUENCE</scope>
</reference>
<dbReference type="PANTHER" id="PTHR21301">
    <property type="entry name" value="REVERSE TRANSCRIPTASE"/>
    <property type="match status" value="1"/>
</dbReference>
<dbReference type="AlphaFoldDB" id="A0AAD1RFK9"/>
<dbReference type="PANTHER" id="PTHR21301:SF12">
    <property type="match status" value="1"/>
</dbReference>